<dbReference type="GO" id="GO:0004312">
    <property type="term" value="F:fatty acid synthase activity"/>
    <property type="evidence" value="ECO:0007669"/>
    <property type="project" value="TreeGrafter"/>
</dbReference>
<evidence type="ECO:0000256" key="7">
    <source>
        <dbReference type="ARBA" id="ARBA00023315"/>
    </source>
</evidence>
<dbReference type="PROSITE" id="PS52019">
    <property type="entry name" value="PKS_MFAS_DH"/>
    <property type="match status" value="1"/>
</dbReference>
<dbReference type="SUPFAM" id="SSF50129">
    <property type="entry name" value="GroES-like"/>
    <property type="match status" value="1"/>
</dbReference>
<dbReference type="EMBL" id="DF977459">
    <property type="protein sequence ID" value="GAP85770.2"/>
    <property type="molecule type" value="Genomic_DNA"/>
</dbReference>
<dbReference type="InterPro" id="IPR029063">
    <property type="entry name" value="SAM-dependent_MTases_sf"/>
</dbReference>
<dbReference type="PANTHER" id="PTHR43775">
    <property type="entry name" value="FATTY ACID SYNTHASE"/>
    <property type="match status" value="1"/>
</dbReference>
<dbReference type="Gene3D" id="3.90.180.10">
    <property type="entry name" value="Medium-chain alcohol dehydrogenases, catalytic domain"/>
    <property type="match status" value="1"/>
</dbReference>
<dbReference type="InterPro" id="IPR009081">
    <property type="entry name" value="PP-bd_ACP"/>
</dbReference>
<dbReference type="Pfam" id="PF14765">
    <property type="entry name" value="PS-DH"/>
    <property type="match status" value="1"/>
</dbReference>
<accession>A0A1W2TCS0</accession>
<dbReference type="PROSITE" id="PS00606">
    <property type="entry name" value="KS3_1"/>
    <property type="match status" value="1"/>
</dbReference>
<dbReference type="PROSITE" id="PS50075">
    <property type="entry name" value="CARRIER"/>
    <property type="match status" value="1"/>
</dbReference>
<dbReference type="InterPro" id="IPR013968">
    <property type="entry name" value="PKS_KR"/>
</dbReference>
<dbReference type="InterPro" id="IPR020615">
    <property type="entry name" value="Thiolase_acyl_enz_int_AS"/>
</dbReference>
<dbReference type="InterPro" id="IPR013217">
    <property type="entry name" value="Methyltransf_12"/>
</dbReference>
<dbReference type="OMA" id="QWDFTDI"/>
<dbReference type="PROSITE" id="PS00012">
    <property type="entry name" value="PHOSPHOPANTETHEINE"/>
    <property type="match status" value="1"/>
</dbReference>
<dbReference type="SMART" id="SM00829">
    <property type="entry name" value="PKS_ER"/>
    <property type="match status" value="1"/>
</dbReference>
<evidence type="ECO:0000256" key="4">
    <source>
        <dbReference type="ARBA" id="ARBA00022857"/>
    </source>
</evidence>
<evidence type="ECO:0000259" key="10">
    <source>
        <dbReference type="PROSITE" id="PS52004"/>
    </source>
</evidence>
<dbReference type="InterPro" id="IPR049551">
    <property type="entry name" value="PKS_DH_C"/>
</dbReference>
<dbReference type="Gene3D" id="3.30.70.3290">
    <property type="match status" value="1"/>
</dbReference>
<dbReference type="InterPro" id="IPR042104">
    <property type="entry name" value="PKS_dehydratase_sf"/>
</dbReference>
<keyword evidence="6" id="KW-0511">Multifunctional enzyme</keyword>
<dbReference type="PROSITE" id="PS52004">
    <property type="entry name" value="KS3_2"/>
    <property type="match status" value="1"/>
</dbReference>
<dbReference type="Pfam" id="PF08240">
    <property type="entry name" value="ADH_N"/>
    <property type="match status" value="1"/>
</dbReference>
<keyword evidence="13" id="KW-1185">Reference proteome</keyword>
<dbReference type="InterPro" id="IPR036291">
    <property type="entry name" value="NAD(P)-bd_dom_sf"/>
</dbReference>
<evidence type="ECO:0000259" key="9">
    <source>
        <dbReference type="PROSITE" id="PS50075"/>
    </source>
</evidence>
<dbReference type="PANTHER" id="PTHR43775:SF29">
    <property type="entry name" value="ASPERFURANONE POLYKETIDE SYNTHASE AFOG-RELATED"/>
    <property type="match status" value="1"/>
</dbReference>
<dbReference type="Pfam" id="PF00109">
    <property type="entry name" value="ketoacyl-synt"/>
    <property type="match status" value="1"/>
</dbReference>
<dbReference type="PROSITE" id="PS00098">
    <property type="entry name" value="THIOLASE_1"/>
    <property type="match status" value="1"/>
</dbReference>
<feature type="domain" description="PKS/mFAS DH" evidence="11">
    <location>
        <begin position="970"/>
        <end position="1288"/>
    </location>
</feature>
<feature type="active site" description="Proton donor; for dehydratase activity" evidence="8">
    <location>
        <position position="1198"/>
    </location>
</feature>
<proteinExistence type="predicted"/>
<feature type="region of interest" description="C-terminal hotdog fold" evidence="8">
    <location>
        <begin position="1137"/>
        <end position="1288"/>
    </location>
</feature>
<dbReference type="InterPro" id="IPR014043">
    <property type="entry name" value="Acyl_transferase_dom"/>
</dbReference>
<dbReference type="SMART" id="SM00826">
    <property type="entry name" value="PKS_DH"/>
    <property type="match status" value="1"/>
</dbReference>
<dbReference type="SMART" id="SM00827">
    <property type="entry name" value="PKS_AT"/>
    <property type="match status" value="1"/>
</dbReference>
<dbReference type="SUPFAM" id="SSF51735">
    <property type="entry name" value="NAD(P)-binding Rossmann-fold domains"/>
    <property type="match status" value="2"/>
</dbReference>
<dbReference type="Pfam" id="PF08242">
    <property type="entry name" value="Methyltransf_12"/>
    <property type="match status" value="1"/>
</dbReference>
<evidence type="ECO:0000259" key="11">
    <source>
        <dbReference type="PROSITE" id="PS52019"/>
    </source>
</evidence>
<dbReference type="CDD" id="cd00833">
    <property type="entry name" value="PKS"/>
    <property type="match status" value="1"/>
</dbReference>
<dbReference type="OrthoDB" id="329835at2759"/>
<feature type="active site" description="Proton acceptor; for dehydratase activity" evidence="8">
    <location>
        <position position="1002"/>
    </location>
</feature>
<dbReference type="Gene3D" id="3.10.129.110">
    <property type="entry name" value="Polyketide synthase dehydratase"/>
    <property type="match status" value="1"/>
</dbReference>
<dbReference type="GO" id="GO:1901336">
    <property type="term" value="P:lactone biosynthetic process"/>
    <property type="evidence" value="ECO:0007669"/>
    <property type="project" value="UniProtKB-ARBA"/>
</dbReference>
<dbReference type="InterPro" id="IPR049900">
    <property type="entry name" value="PKS_mFAS_DH"/>
</dbReference>
<sequence length="2615" mass="287250">MPSEYTPNYENGPLEPLAVIGMSFRFPGCAESVDAFWDMMVSKQSASTVTPPSRFNVDAHYHPGPPRIGTMSYSGGNFLDGDPVDAFDARFFSIGAAEAQAMDPVHRLTLEVAYRALENAGLSLEHISGSKTAVFAGSSSTDYSTMLSKDPSHMAKYTATGTGSNMMANRISWFFNLTGPSASVSAACSSSLVALDMTCQSIWAGEATMGLACGGNIILAPEGGMWLDNLGMLSKDSQCFTLDTRANGFARGEGCGVIVIKPLATAVRDGDTVRAVIRATHSNSNGRTAGLTQPSHEAQRRLILDTYAKAGLDMSATRYFEAHGTGTPLGDPIEFGAIGAAFEPYRTSKEPLYVGSVKSNIGHLEGASGIAGVIKAILTLENGVIPPNAEFNDMNPSIDADSLKIAVTKHPIAWPTPGLRRISVQSFGFGGSNSHIILDDAYNSLHLRNLEGSHNTNPSQMSLYQNTDNPTSPFDVSAPFPSRLLVWSTEDKEGIMRMKETWGEYFSSLKHSLHGADASYEYLRNLAYTLGLRRSHLMWRSFGVVTDIESLVDVASGMVGPIRAISNPQLAFVFTGQGSQWFAMGRELIDRYDIFRNSLVDASSYLRSLGCGWDVIDELKKNEAESQCDNARYSQPLCTILQVALVQLLDSFSIHPTTVIGHSSGEIAAAYSIGAISRRSAWRLAYWRGALVANLDQKSSTKGSMLAVGLSSEEAGKYLDAVEVDLGSRRLVVACVNSPLNVTISGDSSHMDYLQTMLNRAGGIFTKRLKVNAAYHSFQMQEIADEYSRKIGALKPGSSIFRGKGPVAMVSTVTGAAVLAESLCSKEYWVRNLVSPVLFSGALATICNLKLESEVNVLLEIGPHSALQSSCKQVLRALGKEDSIEYVSLLSRSSSAVLCLLEAMGRLHCLGYAVDLPRVNNVEITKRTSKGEKAPRCLPSLPEYPFDHSKSYWYESRISKGYRFRKFGWHPLLGVPDPDWNPMEAKWRHTISVLDQPWIEDHKIDGTMVFPAAGMFVMVIHAARQLADPSRRLRGFQFKNTTFHSVFKIPPGTAGIEANLYMRPQSRGAQVHNRQGWYDFHLYTHDDDTNEWQEKCHGSVQLSYYPESDSKFDPSREIQEWQKAQQSLYTNALRACTERADIRTVYDGFEELGYGYGPSFRAITALSHNGRDLAVAKVQTHREEGPTLDHIIHPATLDCIFQVMFMALTSGATKRIQLAVPSHFDSLWVSNGDLSFPEAEFLQVSGTARRTGLRECRASITVMDSTSTQSLIQVEGFTTTDIASGEGWSTHEEDHDTEAENICHTVHWKPDLELMSSAQIQKFCDQSEASELSNAAEPIEFFTDLDFLATTYIMDTLKSLSPETIVKLKTNRRTDMYLKWMNSQMDILNAGNSPFSTNDWKNRLADREFIADTANRVAEANPTGALYTSVGTHLLKLLTGEIDTLDFLFRGELTREHYYYTWESIPAVNKFHSFLDALAHKNPNLNILEVGAGTGATTVQLMKTLAPAHGVDKSVTPRFSHFDFTDLSPFFFGAAEHQFSHLGSRMRYKKLDIEIDPTLQGFEEGSYDLVVAAAVIHTTSDVTKTLENCRKLLKPNGTLVLWEGTVPHGLRSNFVFGLLDGWWLASEPFRQESPCLDEKKWDEVLMEAGFTGADVVLRDYSSDICHEFSIIISTSTQEVSPILSVSPREEIFIIHEPSQQILAESLKASFETANISAVVQVSSVNNIPKPSPKETTSLRRLLVFVLELDQLSWSGMTLEVFSTLQSLLVSTTKVLWVQRGDEPGHGIIHGLSRVVNSEINSDTLSFLHLKGRGTVREEQLQLVALLSKRLLLSINDADTEYTEDDDGFLRIPRLLTSSVLSNEVRQRSKETRRIRRKWNHDNVPLRLVVGTPGLINTLHFVDDRSATREALRPTEVEIRVQNVGLNFKDVLVSLGWLNEQTVGCEIAGVVTRLGTYAASNSELRIGDKVASLATDCYRTLVRCDWQSVVKIPDGIELATAAAMPVNFITAWHALHDIARVQPGQTVLVHSAAGGTGQAVLQIAQHFGAEVFATVGSQEKKDLLIERYGIPDDHIFSSRDVSFAPGIRRLTDNKGVDVVVNSLSGEGLIASWECIAAYGHFVEIGKRDIRTHSKLPMGIFERNASFTAIDISRLCADRPKLVGQALKQILDLVAKEVLNPAYPLQVYGIAKIQDAFRAVQSGKTMGKLVFELGSANIVDVVLPKRASQLMNPNATYVIAGGLGGLGRSTAAWMVRQGARYLILLSRSGANTASARSFVRELEDQGARVKTPACDITIGKDLTSAIAECLSDMPQIKGCIQASMVLHDSPFETMTFDAWEAAITPKVAGTYNLHTSLPRGLDFFIMFSSIAGVCGSRGQANYAAGNTFQDSLAKYRRERGEAATALDLGPFYDAGWMADKKDLQKTYSKLTNGPLNQQDLFALLDYFCNPDHADSDGASLQHQTVVLRVTASQEASYLQKPMFRHLAAAVKHTAHKPSEDASKGTSTTITNGRVDWAQVFSNKTAATAGALEAVKEALAEKMATVLSIERNELDSEAPVHRYGVDSLVAVELRNWLNKEVRCELAILDFMGNATIATISNTAVSTSIFRKAGPLTSS</sequence>
<dbReference type="Pfam" id="PF02801">
    <property type="entry name" value="Ketoacyl-synt_C"/>
    <property type="match status" value="1"/>
</dbReference>
<dbReference type="InterPro" id="IPR001227">
    <property type="entry name" value="Ac_transferase_dom_sf"/>
</dbReference>
<dbReference type="Gene3D" id="3.40.47.10">
    <property type="match status" value="1"/>
</dbReference>
<dbReference type="GO" id="GO:0006633">
    <property type="term" value="P:fatty acid biosynthetic process"/>
    <property type="evidence" value="ECO:0007669"/>
    <property type="project" value="InterPro"/>
</dbReference>
<dbReference type="Gene3D" id="3.40.50.150">
    <property type="entry name" value="Vaccinia Virus protein VP39"/>
    <property type="match status" value="1"/>
</dbReference>
<dbReference type="InterPro" id="IPR018201">
    <property type="entry name" value="Ketoacyl_synth_AS"/>
</dbReference>
<feature type="domain" description="Ketosynthase family 3 (KS3)" evidence="10">
    <location>
        <begin position="14"/>
        <end position="440"/>
    </location>
</feature>
<dbReference type="InterPro" id="IPR050091">
    <property type="entry name" value="PKS_NRPS_Biosynth_Enz"/>
</dbReference>
<evidence type="ECO:0000313" key="12">
    <source>
        <dbReference type="EMBL" id="GAP85770.2"/>
    </source>
</evidence>
<dbReference type="SUPFAM" id="SSF55048">
    <property type="entry name" value="Probable ACP-binding domain of malonyl-CoA ACP transacylase"/>
    <property type="match status" value="1"/>
</dbReference>
<dbReference type="Pfam" id="PF23297">
    <property type="entry name" value="ACP_SdgA_C"/>
    <property type="match status" value="1"/>
</dbReference>
<dbReference type="InterPro" id="IPR020807">
    <property type="entry name" value="PKS_DH"/>
</dbReference>
<dbReference type="Pfam" id="PF08659">
    <property type="entry name" value="KR"/>
    <property type="match status" value="1"/>
</dbReference>
<dbReference type="InterPro" id="IPR057326">
    <property type="entry name" value="KR_dom"/>
</dbReference>
<name>A0A1W2TCS0_ROSNE</name>
<dbReference type="InterPro" id="IPR006162">
    <property type="entry name" value="Ppantetheine_attach_site"/>
</dbReference>
<dbReference type="Gene3D" id="3.40.366.10">
    <property type="entry name" value="Malonyl-Coenzyme A Acyl Carrier Protein, domain 2"/>
    <property type="match status" value="1"/>
</dbReference>
<evidence type="ECO:0000256" key="5">
    <source>
        <dbReference type="ARBA" id="ARBA00023002"/>
    </source>
</evidence>
<evidence type="ECO:0000256" key="1">
    <source>
        <dbReference type="ARBA" id="ARBA00022450"/>
    </source>
</evidence>
<reference evidence="12" key="1">
    <citation type="submission" date="2016-03" db="EMBL/GenBank/DDBJ databases">
        <title>Draft genome sequence of Rosellinia necatrix.</title>
        <authorList>
            <person name="Kanematsu S."/>
        </authorList>
    </citation>
    <scope>NUCLEOTIDE SEQUENCE [LARGE SCALE GENOMIC DNA]</scope>
    <source>
        <strain evidence="12">W97</strain>
    </source>
</reference>
<dbReference type="InterPro" id="IPR011032">
    <property type="entry name" value="GroES-like_sf"/>
</dbReference>
<dbReference type="GO" id="GO:0031177">
    <property type="term" value="F:phosphopantetheine binding"/>
    <property type="evidence" value="ECO:0007669"/>
    <property type="project" value="InterPro"/>
</dbReference>
<organism evidence="12">
    <name type="scientific">Rosellinia necatrix</name>
    <name type="common">White root-rot fungus</name>
    <dbReference type="NCBI Taxonomy" id="77044"/>
    <lineage>
        <taxon>Eukaryota</taxon>
        <taxon>Fungi</taxon>
        <taxon>Dikarya</taxon>
        <taxon>Ascomycota</taxon>
        <taxon>Pezizomycotina</taxon>
        <taxon>Sordariomycetes</taxon>
        <taxon>Xylariomycetidae</taxon>
        <taxon>Xylariales</taxon>
        <taxon>Xylariaceae</taxon>
        <taxon>Rosellinia</taxon>
    </lineage>
</organism>
<dbReference type="SUPFAM" id="SSF47336">
    <property type="entry name" value="ACP-like"/>
    <property type="match status" value="1"/>
</dbReference>
<dbReference type="GO" id="GO:0044550">
    <property type="term" value="P:secondary metabolite biosynthetic process"/>
    <property type="evidence" value="ECO:0007669"/>
    <property type="project" value="TreeGrafter"/>
</dbReference>
<dbReference type="InterPro" id="IPR020841">
    <property type="entry name" value="PKS_Beta-ketoAc_synthase_dom"/>
</dbReference>
<dbReference type="SUPFAM" id="SSF53901">
    <property type="entry name" value="Thiolase-like"/>
    <property type="match status" value="1"/>
</dbReference>
<keyword evidence="2" id="KW-0597">Phosphoprotein</keyword>
<feature type="region of interest" description="N-terminal hotdog fold" evidence="8">
    <location>
        <begin position="970"/>
        <end position="1107"/>
    </location>
</feature>
<dbReference type="STRING" id="77044.A0A1W2TCS0"/>
<protein>
    <submittedName>
        <fullName evidence="12">Putative polyketide synthase</fullName>
    </submittedName>
</protein>
<dbReference type="InterPro" id="IPR014030">
    <property type="entry name" value="Ketoacyl_synth_N"/>
</dbReference>
<dbReference type="Gene3D" id="1.10.1200.10">
    <property type="entry name" value="ACP-like"/>
    <property type="match status" value="1"/>
</dbReference>
<dbReference type="Pfam" id="PF00698">
    <property type="entry name" value="Acyl_transf_1"/>
    <property type="match status" value="1"/>
</dbReference>
<keyword evidence="7" id="KW-0012">Acyltransferase</keyword>
<dbReference type="InterPro" id="IPR013154">
    <property type="entry name" value="ADH-like_N"/>
</dbReference>
<dbReference type="InterPro" id="IPR014031">
    <property type="entry name" value="Ketoacyl_synth_C"/>
</dbReference>
<evidence type="ECO:0000256" key="2">
    <source>
        <dbReference type="ARBA" id="ARBA00022553"/>
    </source>
</evidence>
<keyword evidence="3" id="KW-0808">Transferase</keyword>
<keyword evidence="1" id="KW-0596">Phosphopantetheine</keyword>
<evidence type="ECO:0000256" key="6">
    <source>
        <dbReference type="ARBA" id="ARBA00023268"/>
    </source>
</evidence>
<dbReference type="GO" id="GO:0004315">
    <property type="term" value="F:3-oxoacyl-[acyl-carrier-protein] synthase activity"/>
    <property type="evidence" value="ECO:0007669"/>
    <property type="project" value="InterPro"/>
</dbReference>
<dbReference type="InterPro" id="IPR036736">
    <property type="entry name" value="ACP-like_sf"/>
</dbReference>
<dbReference type="GO" id="GO:0016491">
    <property type="term" value="F:oxidoreductase activity"/>
    <property type="evidence" value="ECO:0007669"/>
    <property type="project" value="UniProtKB-KW"/>
</dbReference>
<dbReference type="CDD" id="cd02440">
    <property type="entry name" value="AdoMet_MTases"/>
    <property type="match status" value="1"/>
</dbReference>
<dbReference type="Pfam" id="PF21089">
    <property type="entry name" value="PKS_DH_N"/>
    <property type="match status" value="1"/>
</dbReference>
<evidence type="ECO:0000256" key="3">
    <source>
        <dbReference type="ARBA" id="ARBA00022679"/>
    </source>
</evidence>
<evidence type="ECO:0000313" key="13">
    <source>
        <dbReference type="Proteomes" id="UP000054516"/>
    </source>
</evidence>
<dbReference type="InterPro" id="IPR020843">
    <property type="entry name" value="ER"/>
</dbReference>
<dbReference type="Gene3D" id="3.40.50.720">
    <property type="entry name" value="NAD(P)-binding Rossmann-like Domain"/>
    <property type="match status" value="2"/>
</dbReference>
<keyword evidence="4" id="KW-0521">NADP</keyword>
<dbReference type="InterPro" id="IPR020806">
    <property type="entry name" value="PKS_PP-bd"/>
</dbReference>
<feature type="domain" description="Carrier" evidence="9">
    <location>
        <begin position="2527"/>
        <end position="2604"/>
    </location>
</feature>
<dbReference type="InterPro" id="IPR016039">
    <property type="entry name" value="Thiolase-like"/>
</dbReference>
<gene>
    <name evidence="12" type="ORF">SAMD00023353_1400580</name>
</gene>
<dbReference type="InterPro" id="IPR016036">
    <property type="entry name" value="Malonyl_transacylase_ACP-bd"/>
</dbReference>
<dbReference type="Proteomes" id="UP000054516">
    <property type="component" value="Unassembled WGS sequence"/>
</dbReference>
<dbReference type="CDD" id="cd05195">
    <property type="entry name" value="enoyl_red"/>
    <property type="match status" value="1"/>
</dbReference>
<dbReference type="SMART" id="SM00823">
    <property type="entry name" value="PKS_PP"/>
    <property type="match status" value="1"/>
</dbReference>
<dbReference type="Pfam" id="PF13602">
    <property type="entry name" value="ADH_zinc_N_2"/>
    <property type="match status" value="1"/>
</dbReference>
<dbReference type="SUPFAM" id="SSF53335">
    <property type="entry name" value="S-adenosyl-L-methionine-dependent methyltransferases"/>
    <property type="match status" value="1"/>
</dbReference>
<keyword evidence="5" id="KW-0560">Oxidoreductase</keyword>
<dbReference type="SMART" id="SM00822">
    <property type="entry name" value="PKS_KR"/>
    <property type="match status" value="1"/>
</dbReference>
<dbReference type="FunFam" id="3.40.50.720:FF:000209">
    <property type="entry name" value="Polyketide synthase Pks12"/>
    <property type="match status" value="1"/>
</dbReference>
<dbReference type="InterPro" id="IPR016035">
    <property type="entry name" value="Acyl_Trfase/lysoPLipase"/>
</dbReference>
<dbReference type="InterPro" id="IPR049552">
    <property type="entry name" value="PKS_DH_N"/>
</dbReference>
<dbReference type="SMART" id="SM00825">
    <property type="entry name" value="PKS_KS"/>
    <property type="match status" value="1"/>
</dbReference>
<dbReference type="SUPFAM" id="SSF52151">
    <property type="entry name" value="FabD/lysophospholipase-like"/>
    <property type="match status" value="1"/>
</dbReference>
<evidence type="ECO:0000256" key="8">
    <source>
        <dbReference type="PROSITE-ProRule" id="PRU01363"/>
    </source>
</evidence>